<protein>
    <recommendedName>
        <fullName evidence="7">C2H2-type domain-containing protein</fullName>
    </recommendedName>
</protein>
<evidence type="ECO:0000313" key="8">
    <source>
        <dbReference type="EMBL" id="KAJ8916123.1"/>
    </source>
</evidence>
<keyword evidence="4" id="KW-0862">Zinc</keyword>
<dbReference type="Proteomes" id="UP001159042">
    <property type="component" value="Unassembled WGS sequence"/>
</dbReference>
<dbReference type="InterPro" id="IPR013087">
    <property type="entry name" value="Znf_C2H2_type"/>
</dbReference>
<keyword evidence="3 5" id="KW-0863">Zinc-finger</keyword>
<evidence type="ECO:0000256" key="4">
    <source>
        <dbReference type="ARBA" id="ARBA00022833"/>
    </source>
</evidence>
<reference evidence="8 9" key="1">
    <citation type="journal article" date="2023" name="Insect Mol. Biol.">
        <title>Genome sequencing provides insights into the evolution of gene families encoding plant cell wall-degrading enzymes in longhorned beetles.</title>
        <authorList>
            <person name="Shin N.R."/>
            <person name="Okamura Y."/>
            <person name="Kirsch R."/>
            <person name="Pauchet Y."/>
        </authorList>
    </citation>
    <scope>NUCLEOTIDE SEQUENCE [LARGE SCALE GENOMIC DNA]</scope>
    <source>
        <strain evidence="8">EAD_L_NR</strain>
    </source>
</reference>
<dbReference type="GO" id="GO:0005634">
    <property type="term" value="C:nucleus"/>
    <property type="evidence" value="ECO:0007669"/>
    <property type="project" value="TreeGrafter"/>
</dbReference>
<dbReference type="PROSITE" id="PS00028">
    <property type="entry name" value="ZINC_FINGER_C2H2_1"/>
    <property type="match status" value="1"/>
</dbReference>
<evidence type="ECO:0000313" key="9">
    <source>
        <dbReference type="Proteomes" id="UP001159042"/>
    </source>
</evidence>
<dbReference type="PANTHER" id="PTHR24379">
    <property type="entry name" value="KRAB AND ZINC FINGER DOMAIN-CONTAINING"/>
    <property type="match status" value="1"/>
</dbReference>
<feature type="region of interest" description="Disordered" evidence="6">
    <location>
        <begin position="63"/>
        <end position="89"/>
    </location>
</feature>
<proteinExistence type="predicted"/>
<comment type="caution">
    <text evidence="8">The sequence shown here is derived from an EMBL/GenBank/DDBJ whole genome shotgun (WGS) entry which is preliminary data.</text>
</comment>
<dbReference type="AlphaFoldDB" id="A0AAV8VPD7"/>
<keyword evidence="1" id="KW-0479">Metal-binding</keyword>
<dbReference type="Pfam" id="PF13912">
    <property type="entry name" value="zf-C2H2_6"/>
    <property type="match status" value="2"/>
</dbReference>
<dbReference type="PANTHER" id="PTHR24379:SF127">
    <property type="entry name" value="BLOODY FINGERS-RELATED"/>
    <property type="match status" value="1"/>
</dbReference>
<feature type="domain" description="C2H2-type" evidence="7">
    <location>
        <begin position="317"/>
        <end position="344"/>
    </location>
</feature>
<dbReference type="SMART" id="SM00355">
    <property type="entry name" value="ZnF_C2H2"/>
    <property type="match status" value="5"/>
</dbReference>
<dbReference type="GO" id="GO:0000977">
    <property type="term" value="F:RNA polymerase II transcription regulatory region sequence-specific DNA binding"/>
    <property type="evidence" value="ECO:0007669"/>
    <property type="project" value="TreeGrafter"/>
</dbReference>
<dbReference type="EMBL" id="JANEYG010000045">
    <property type="protein sequence ID" value="KAJ8916123.1"/>
    <property type="molecule type" value="Genomic_DNA"/>
</dbReference>
<evidence type="ECO:0000256" key="1">
    <source>
        <dbReference type="ARBA" id="ARBA00022723"/>
    </source>
</evidence>
<gene>
    <name evidence="8" type="ORF">NQ315_004490</name>
</gene>
<organism evidence="8 9">
    <name type="scientific">Exocentrus adspersus</name>
    <dbReference type="NCBI Taxonomy" id="1586481"/>
    <lineage>
        <taxon>Eukaryota</taxon>
        <taxon>Metazoa</taxon>
        <taxon>Ecdysozoa</taxon>
        <taxon>Arthropoda</taxon>
        <taxon>Hexapoda</taxon>
        <taxon>Insecta</taxon>
        <taxon>Pterygota</taxon>
        <taxon>Neoptera</taxon>
        <taxon>Endopterygota</taxon>
        <taxon>Coleoptera</taxon>
        <taxon>Polyphaga</taxon>
        <taxon>Cucujiformia</taxon>
        <taxon>Chrysomeloidea</taxon>
        <taxon>Cerambycidae</taxon>
        <taxon>Lamiinae</taxon>
        <taxon>Acanthocinini</taxon>
        <taxon>Exocentrus</taxon>
    </lineage>
</organism>
<evidence type="ECO:0000256" key="6">
    <source>
        <dbReference type="SAM" id="MobiDB-lite"/>
    </source>
</evidence>
<dbReference type="Gene3D" id="3.30.160.60">
    <property type="entry name" value="Classic Zinc Finger"/>
    <property type="match status" value="1"/>
</dbReference>
<dbReference type="GO" id="GO:0008270">
    <property type="term" value="F:zinc ion binding"/>
    <property type="evidence" value="ECO:0007669"/>
    <property type="project" value="UniProtKB-KW"/>
</dbReference>
<name>A0AAV8VPD7_9CUCU</name>
<dbReference type="SUPFAM" id="SSF57667">
    <property type="entry name" value="beta-beta-alpha zinc fingers"/>
    <property type="match status" value="1"/>
</dbReference>
<keyword evidence="9" id="KW-1185">Reference proteome</keyword>
<dbReference type="InterPro" id="IPR036236">
    <property type="entry name" value="Znf_C2H2_sf"/>
</dbReference>
<dbReference type="PROSITE" id="PS50157">
    <property type="entry name" value="ZINC_FINGER_C2H2_2"/>
    <property type="match status" value="1"/>
</dbReference>
<sequence length="383" mass="43677">MGTLSLNCPLCCDEKFASHSSLKYHILSMIDNIMCPACNYRCDNILDLAEHLGRECREKEVEPLPDDSISQVTIKDEGSGSGDLSYSPDGNESKAVLINPKLEIQDPIENNGILEKALSETGDDNMLNENEDSSAGVLYMCQMCNVQFTSVEEHLQKYHAGEEVIYEGEDDSHLNDADNAEDMENGDGTDIEENMFDLNEDEEYNNSAEYIEDTKSSNTIEEQQCVDKDGRVYTRKVVKIDKFWIDRLEQEEDGPLTEQYLLENGKIRRISEEDAETVEDKDTIIQIHQCPKCFLQFPNLDHYHKHLCDPTKIKNKYKCAHCTAVFFTYQSLTGHMKSHLKKDEATGKIKRVVTLGPYTCDICNTMFPSFKSLRLHKKNARAY</sequence>
<evidence type="ECO:0000256" key="5">
    <source>
        <dbReference type="PROSITE-ProRule" id="PRU00042"/>
    </source>
</evidence>
<evidence type="ECO:0000256" key="3">
    <source>
        <dbReference type="ARBA" id="ARBA00022771"/>
    </source>
</evidence>
<evidence type="ECO:0000259" key="7">
    <source>
        <dbReference type="PROSITE" id="PS50157"/>
    </source>
</evidence>
<evidence type="ECO:0000256" key="2">
    <source>
        <dbReference type="ARBA" id="ARBA00022737"/>
    </source>
</evidence>
<accession>A0AAV8VPD7</accession>
<keyword evidence="2" id="KW-0677">Repeat</keyword>
<dbReference type="GO" id="GO:0000981">
    <property type="term" value="F:DNA-binding transcription factor activity, RNA polymerase II-specific"/>
    <property type="evidence" value="ECO:0007669"/>
    <property type="project" value="TreeGrafter"/>
</dbReference>